<dbReference type="FunFam" id="3.30.160.60:FF:000358">
    <property type="entry name" value="zinc finger protein 24"/>
    <property type="match status" value="1"/>
</dbReference>
<feature type="domain" description="C2H2-type" evidence="12">
    <location>
        <begin position="493"/>
        <end position="520"/>
    </location>
</feature>
<feature type="domain" description="C2H2-type" evidence="12">
    <location>
        <begin position="352"/>
        <end position="379"/>
    </location>
</feature>
<evidence type="ECO:0000256" key="10">
    <source>
        <dbReference type="PROSITE-ProRule" id="PRU00042"/>
    </source>
</evidence>
<keyword evidence="2" id="KW-0479">Metal-binding</keyword>
<feature type="region of interest" description="Disordered" evidence="11">
    <location>
        <begin position="263"/>
        <end position="282"/>
    </location>
</feature>
<name>A0A7R8YVL4_HERIL</name>
<evidence type="ECO:0000256" key="5">
    <source>
        <dbReference type="ARBA" id="ARBA00022833"/>
    </source>
</evidence>
<dbReference type="SMART" id="SM00355">
    <property type="entry name" value="ZnF_C2H2"/>
    <property type="match status" value="12"/>
</dbReference>
<dbReference type="PROSITE" id="PS50157">
    <property type="entry name" value="ZINC_FINGER_C2H2_2"/>
    <property type="match status" value="9"/>
</dbReference>
<organism evidence="13 14">
    <name type="scientific">Hermetia illucens</name>
    <name type="common">Black soldier fly</name>
    <dbReference type="NCBI Taxonomy" id="343691"/>
    <lineage>
        <taxon>Eukaryota</taxon>
        <taxon>Metazoa</taxon>
        <taxon>Ecdysozoa</taxon>
        <taxon>Arthropoda</taxon>
        <taxon>Hexapoda</taxon>
        <taxon>Insecta</taxon>
        <taxon>Pterygota</taxon>
        <taxon>Neoptera</taxon>
        <taxon>Endopterygota</taxon>
        <taxon>Diptera</taxon>
        <taxon>Brachycera</taxon>
        <taxon>Stratiomyomorpha</taxon>
        <taxon>Stratiomyidae</taxon>
        <taxon>Hermetiinae</taxon>
        <taxon>Hermetia</taxon>
    </lineage>
</organism>
<comment type="subcellular location">
    <subcellularLocation>
        <location evidence="1">Nucleus</location>
    </subcellularLocation>
</comment>
<dbReference type="InterPro" id="IPR013087">
    <property type="entry name" value="Znf_C2H2_type"/>
</dbReference>
<feature type="domain" description="C2H2-type" evidence="12">
    <location>
        <begin position="409"/>
        <end position="436"/>
    </location>
</feature>
<sequence length="559" mass="63229">MDSSNFEFVKTDAQDVNIKNEPFDEMLAPEVKLFTDSGDVGKSKCGEIFTLNSGNFVLICAFCNAEFENMRSFGSHVRDKHEGRCAEMVAMDISALTPTATTTAIKHPPQEVEKDSIDNILGGHFDAQDLELPTKKESSEQENVKATEGEEVAQTFDEDDNIGDNDGDDESFKVPSEASCSEFSEIEEDSKAGKGTGSLKCDSCNRKYKNKRTLYRHQKTTGCTQDDKPADPELFCVPCNRQLKTKKTFARHKKAHENRIKKELDENSGVEEGNSAKSKSDTVQDPSLFCEFCNRYFKTRSNLRTHAERHDTIPIALQGDPEFLKCKFCDEPCPDYAARKTHESTHSGDHPYICKICQKTFATIYKKNIHVALHTGERPHQCPQCPNAYLTKRDVLRHITYRHLNVRRFKCDLCDKSCYRKTELAIHMRRHTGEKPYVCEDCGNSFAALSQLKSHQLRHTQTKNFKCDQCGRFFYSSTSLKDHQASHSDAKPFGCDVCGRRFPRAKALKKHKKLHSDVKAYVCNICGKAYAQDSGLYAHKKSHGLFSNPQGTQFTVPLT</sequence>
<evidence type="ECO:0000256" key="1">
    <source>
        <dbReference type="ARBA" id="ARBA00004123"/>
    </source>
</evidence>
<feature type="domain" description="C2H2-type" evidence="12">
    <location>
        <begin position="288"/>
        <end position="310"/>
    </location>
</feature>
<dbReference type="AlphaFoldDB" id="A0A7R8YVL4"/>
<dbReference type="Pfam" id="PF13912">
    <property type="entry name" value="zf-C2H2_6"/>
    <property type="match status" value="1"/>
</dbReference>
<keyword evidence="7" id="KW-0238">DNA-binding</keyword>
<proteinExistence type="predicted"/>
<feature type="compositionally biased region" description="Basic and acidic residues" evidence="11">
    <location>
        <begin position="132"/>
        <end position="148"/>
    </location>
</feature>
<dbReference type="EMBL" id="LR899012">
    <property type="protein sequence ID" value="CAD7087443.1"/>
    <property type="molecule type" value="Genomic_DNA"/>
</dbReference>
<feature type="domain" description="C2H2-type" evidence="12">
    <location>
        <begin position="465"/>
        <end position="492"/>
    </location>
</feature>
<dbReference type="PROSITE" id="PS00028">
    <property type="entry name" value="ZINC_FINGER_C2H2_1"/>
    <property type="match status" value="10"/>
</dbReference>
<dbReference type="FunFam" id="3.30.160.60:FF:000502">
    <property type="entry name" value="Zinc finger protein 710"/>
    <property type="match status" value="1"/>
</dbReference>
<evidence type="ECO:0000256" key="3">
    <source>
        <dbReference type="ARBA" id="ARBA00022737"/>
    </source>
</evidence>
<reference evidence="13 14" key="1">
    <citation type="submission" date="2020-11" db="EMBL/GenBank/DDBJ databases">
        <authorList>
            <person name="Wallbank WR R."/>
            <person name="Pardo Diaz C."/>
            <person name="Kozak K."/>
            <person name="Martin S."/>
            <person name="Jiggins C."/>
            <person name="Moest M."/>
            <person name="Warren A I."/>
            <person name="Generalovic N T."/>
            <person name="Byers J.R.P. K."/>
            <person name="Montejo-Kovacevich G."/>
            <person name="Yen C E."/>
        </authorList>
    </citation>
    <scope>NUCLEOTIDE SEQUENCE [LARGE SCALE GENOMIC DNA]</scope>
</reference>
<evidence type="ECO:0000256" key="11">
    <source>
        <dbReference type="SAM" id="MobiDB-lite"/>
    </source>
</evidence>
<evidence type="ECO:0000256" key="2">
    <source>
        <dbReference type="ARBA" id="ARBA00022723"/>
    </source>
</evidence>
<dbReference type="GO" id="GO:0000981">
    <property type="term" value="F:DNA-binding transcription factor activity, RNA polymerase II-specific"/>
    <property type="evidence" value="ECO:0007669"/>
    <property type="project" value="TreeGrafter"/>
</dbReference>
<evidence type="ECO:0000313" key="13">
    <source>
        <dbReference type="EMBL" id="CAD7087443.1"/>
    </source>
</evidence>
<evidence type="ECO:0000256" key="9">
    <source>
        <dbReference type="ARBA" id="ARBA00023242"/>
    </source>
</evidence>
<protein>
    <recommendedName>
        <fullName evidence="12">C2H2-type domain-containing protein</fullName>
    </recommendedName>
</protein>
<feature type="domain" description="C2H2-type" evidence="12">
    <location>
        <begin position="199"/>
        <end position="229"/>
    </location>
</feature>
<evidence type="ECO:0000259" key="12">
    <source>
        <dbReference type="PROSITE" id="PS50157"/>
    </source>
</evidence>
<keyword evidence="8" id="KW-0804">Transcription</keyword>
<keyword evidence="3" id="KW-0677">Repeat</keyword>
<dbReference type="PANTHER" id="PTHR24394">
    <property type="entry name" value="ZINC FINGER PROTEIN"/>
    <property type="match status" value="1"/>
</dbReference>
<accession>A0A7R8YVL4</accession>
<dbReference type="PANTHER" id="PTHR24394:SF44">
    <property type="entry name" value="ZINC FINGER PROTEIN 271-LIKE"/>
    <property type="match status" value="1"/>
</dbReference>
<evidence type="ECO:0000256" key="8">
    <source>
        <dbReference type="ARBA" id="ARBA00023163"/>
    </source>
</evidence>
<feature type="domain" description="C2H2-type" evidence="12">
    <location>
        <begin position="437"/>
        <end position="464"/>
    </location>
</feature>
<dbReference type="SUPFAM" id="SSF57667">
    <property type="entry name" value="beta-beta-alpha zinc fingers"/>
    <property type="match status" value="4"/>
</dbReference>
<evidence type="ECO:0000256" key="4">
    <source>
        <dbReference type="ARBA" id="ARBA00022771"/>
    </source>
</evidence>
<feature type="domain" description="C2H2-type" evidence="12">
    <location>
        <begin position="324"/>
        <end position="351"/>
    </location>
</feature>
<dbReference type="InterPro" id="IPR036236">
    <property type="entry name" value="Znf_C2H2_sf"/>
</dbReference>
<dbReference type="Gene3D" id="3.30.160.60">
    <property type="entry name" value="Classic Zinc Finger"/>
    <property type="match status" value="8"/>
</dbReference>
<keyword evidence="4 10" id="KW-0863">Zinc-finger</keyword>
<keyword evidence="9" id="KW-0539">Nucleus</keyword>
<dbReference type="GO" id="GO:0005634">
    <property type="term" value="C:nucleus"/>
    <property type="evidence" value="ECO:0007669"/>
    <property type="project" value="UniProtKB-SubCell"/>
</dbReference>
<dbReference type="Proteomes" id="UP000594454">
    <property type="component" value="Chromosome 4"/>
</dbReference>
<feature type="domain" description="C2H2-type" evidence="12">
    <location>
        <begin position="521"/>
        <end position="543"/>
    </location>
</feature>
<feature type="compositionally biased region" description="Acidic residues" evidence="11">
    <location>
        <begin position="156"/>
        <end position="169"/>
    </location>
</feature>
<keyword evidence="5" id="KW-0862">Zinc</keyword>
<dbReference type="GO" id="GO:0008270">
    <property type="term" value="F:zinc ion binding"/>
    <property type="evidence" value="ECO:0007669"/>
    <property type="project" value="UniProtKB-KW"/>
</dbReference>
<gene>
    <name evidence="13" type="ORF">HERILL_LOCUS10151</name>
</gene>
<evidence type="ECO:0000256" key="7">
    <source>
        <dbReference type="ARBA" id="ARBA00023125"/>
    </source>
</evidence>
<keyword evidence="6" id="KW-0805">Transcription regulation</keyword>
<dbReference type="GO" id="GO:0003677">
    <property type="term" value="F:DNA binding"/>
    <property type="evidence" value="ECO:0007669"/>
    <property type="project" value="UniProtKB-KW"/>
</dbReference>
<dbReference type="OrthoDB" id="3437960at2759"/>
<evidence type="ECO:0000313" key="14">
    <source>
        <dbReference type="Proteomes" id="UP000594454"/>
    </source>
</evidence>
<feature type="region of interest" description="Disordered" evidence="11">
    <location>
        <begin position="128"/>
        <end position="179"/>
    </location>
</feature>
<dbReference type="FunFam" id="3.30.160.60:FF:000100">
    <property type="entry name" value="Zinc finger 45-like"/>
    <property type="match status" value="1"/>
</dbReference>
<keyword evidence="14" id="KW-1185">Reference proteome</keyword>
<dbReference type="InParanoid" id="A0A7R8YVL4"/>
<evidence type="ECO:0000256" key="6">
    <source>
        <dbReference type="ARBA" id="ARBA00023015"/>
    </source>
</evidence>
<dbReference type="FunFam" id="3.30.160.60:FF:000322">
    <property type="entry name" value="GDNF-inducible zinc finger protein 1"/>
    <property type="match status" value="1"/>
</dbReference>
<dbReference type="FunFam" id="3.30.160.60:FF:000446">
    <property type="entry name" value="Zinc finger protein"/>
    <property type="match status" value="1"/>
</dbReference>
<dbReference type="Pfam" id="PF00096">
    <property type="entry name" value="zf-C2H2"/>
    <property type="match status" value="5"/>
</dbReference>